<reference evidence="2 3" key="1">
    <citation type="submission" date="2020-08" db="EMBL/GenBank/DDBJ databases">
        <title>Genomic Encyclopedia of Type Strains, Phase III (KMG-III): the genomes of soil and plant-associated and newly described type strains.</title>
        <authorList>
            <person name="Whitman W."/>
        </authorList>
    </citation>
    <scope>NUCLEOTIDE SEQUENCE [LARGE SCALE GENOMIC DNA]</scope>
    <source>
        <strain evidence="2 3">CECT 7282</strain>
    </source>
</reference>
<dbReference type="Proteomes" id="UP000547614">
    <property type="component" value="Unassembled WGS sequence"/>
</dbReference>
<keyword evidence="3" id="KW-1185">Reference proteome</keyword>
<evidence type="ECO:0000313" key="3">
    <source>
        <dbReference type="Proteomes" id="UP000547614"/>
    </source>
</evidence>
<name>A0A839VG72_9GAMM</name>
<accession>A0A839VG72</accession>
<dbReference type="EMBL" id="JACHXP010000013">
    <property type="protein sequence ID" value="MBB3191426.1"/>
    <property type="molecule type" value="Genomic_DNA"/>
</dbReference>
<dbReference type="PROSITE" id="PS51782">
    <property type="entry name" value="LYSM"/>
    <property type="match status" value="1"/>
</dbReference>
<dbReference type="SMART" id="SM00257">
    <property type="entry name" value="LysM"/>
    <property type="match status" value="1"/>
</dbReference>
<evidence type="ECO:0000313" key="2">
    <source>
        <dbReference type="EMBL" id="MBB3191426.1"/>
    </source>
</evidence>
<organism evidence="2 3">
    <name type="scientific">Halomonas cerina</name>
    <dbReference type="NCBI Taxonomy" id="447424"/>
    <lineage>
        <taxon>Bacteria</taxon>
        <taxon>Pseudomonadati</taxon>
        <taxon>Pseudomonadota</taxon>
        <taxon>Gammaproteobacteria</taxon>
        <taxon>Oceanospirillales</taxon>
        <taxon>Halomonadaceae</taxon>
        <taxon>Halomonas</taxon>
    </lineage>
</organism>
<dbReference type="Pfam" id="PF01476">
    <property type="entry name" value="LysM"/>
    <property type="match status" value="1"/>
</dbReference>
<dbReference type="AlphaFoldDB" id="A0A839VG72"/>
<dbReference type="PANTHER" id="PTHR34700">
    <property type="entry name" value="POTASSIUM BINDING PROTEIN KBP"/>
    <property type="match status" value="1"/>
</dbReference>
<proteinExistence type="predicted"/>
<dbReference type="InterPro" id="IPR018392">
    <property type="entry name" value="LysM"/>
</dbReference>
<sequence>MREPRRTEGRWRAAPRLMEGLLMVLLVAIPLATVEAQVPSWDRGLRGDAPARYTVVRGDTLWDIAGRFLRHPWQWPEVWRANPQIANPHLIYPGDVVALRDCDGRPCLEVERGRRVVHLSPEMRTLPHREAIEPIPLATVRHFLRDHRIVEHPKALAYVVAGSDGRILSGTGDRFYARGRVEGSGRFGIYRPGQRYRDAASGESLGLELESVGQARRLRQAEEVVVMEATDTHQEVRSGDLILPLEVRALTTDFLPRPPEREIAGQILAVPGGVRFIGRLQMVAIDLGTRDGLAPGHVLSVERRGEWVDEPRTGERLRLPGEEAGLVMVVRPYEKMSYALVMKATRPLAVGDRLHNPRHALHTAQR</sequence>
<gene>
    <name evidence="2" type="ORF">FHR94_002685</name>
</gene>
<evidence type="ECO:0000259" key="1">
    <source>
        <dbReference type="PROSITE" id="PS51782"/>
    </source>
</evidence>
<comment type="caution">
    <text evidence="2">The sequence shown here is derived from an EMBL/GenBank/DDBJ whole genome shotgun (WGS) entry which is preliminary data.</text>
</comment>
<dbReference type="InterPro" id="IPR036779">
    <property type="entry name" value="LysM_dom_sf"/>
</dbReference>
<dbReference type="SUPFAM" id="SSF54106">
    <property type="entry name" value="LysM domain"/>
    <property type="match status" value="1"/>
</dbReference>
<protein>
    <recommendedName>
        <fullName evidence="1">LysM domain-containing protein</fullName>
    </recommendedName>
</protein>
<feature type="domain" description="LysM" evidence="1">
    <location>
        <begin position="51"/>
        <end position="99"/>
    </location>
</feature>
<dbReference type="PANTHER" id="PTHR34700:SF4">
    <property type="entry name" value="PHAGE-LIKE ELEMENT PBSX PROTEIN XKDP"/>
    <property type="match status" value="1"/>
</dbReference>
<dbReference type="CDD" id="cd00118">
    <property type="entry name" value="LysM"/>
    <property type="match status" value="1"/>
</dbReference>
<dbReference type="InterPro" id="IPR052196">
    <property type="entry name" value="Bact_Kbp"/>
</dbReference>
<dbReference type="Gene3D" id="3.10.350.10">
    <property type="entry name" value="LysM domain"/>
    <property type="match status" value="1"/>
</dbReference>